<name>A0A8J6TAG2_9BACT</name>
<reference evidence="7 8" key="1">
    <citation type="submission" date="2020-08" db="EMBL/GenBank/DDBJ databases">
        <title>Bridging the membrane lipid divide: bacteria of the FCB group superphylum have the potential to synthesize archaeal ether lipids.</title>
        <authorList>
            <person name="Villanueva L."/>
            <person name="Von Meijenfeldt F.A.B."/>
            <person name="Westbye A.B."/>
            <person name="Yadav S."/>
            <person name="Hopmans E.C."/>
            <person name="Dutilh B.E."/>
            <person name="Sinninghe Damste J.S."/>
        </authorList>
    </citation>
    <scope>NUCLEOTIDE SEQUENCE [LARGE SCALE GENOMIC DNA]</scope>
    <source>
        <strain evidence="7">NIOZ-UU47</strain>
    </source>
</reference>
<keyword evidence="4" id="KW-0720">Serine protease</keyword>
<dbReference type="SUPFAM" id="SSF50156">
    <property type="entry name" value="PDZ domain-like"/>
    <property type="match status" value="1"/>
</dbReference>
<dbReference type="InterPro" id="IPR051201">
    <property type="entry name" value="Chloro_Bact_Ser_Proteases"/>
</dbReference>
<keyword evidence="5" id="KW-0812">Transmembrane</keyword>
<dbReference type="AlphaFoldDB" id="A0A8J6TAG2"/>
<protein>
    <submittedName>
        <fullName evidence="7">Trypsin-like peptidase domain-containing protein</fullName>
    </submittedName>
</protein>
<dbReference type="GO" id="GO:0004252">
    <property type="term" value="F:serine-type endopeptidase activity"/>
    <property type="evidence" value="ECO:0007669"/>
    <property type="project" value="InterPro"/>
</dbReference>
<feature type="domain" description="PDZ" evidence="6">
    <location>
        <begin position="256"/>
        <end position="357"/>
    </location>
</feature>
<evidence type="ECO:0000256" key="1">
    <source>
        <dbReference type="ARBA" id="ARBA00010541"/>
    </source>
</evidence>
<sequence length="370" mass="39640">MNSNPPRRKISPLLLFIIGIIILWWFFARPPGMVHNPDATPRAITARGDFAEDEKNTIELFQTISPSVVYITSIELRRSLFSLNVHEIPKGTGSGFVWDNEGRIVTNYHVIEDASQVHVTLADSTTWKAALVGASADKDIAVLKVAAPASSLKPIPIGQSDNLLVGQKVFAIGNPFGLDQTITSGIVSALDREIKSANGMTIHGVIQTDAAINPGNSGGPLLDSAGRLIGVNTAIYSPVGISAGIGFAVPVDEMNRVVTQIVKYGHIIRPGIGVSVANERLADRLGIEGVLIANVEKGSAAEAAGLRGIRRIGGELYLGDIIVSMDGALVQNLDDLRQELDRHKVGDEVTLKIIRDDQDFQVKIILEQVG</sequence>
<evidence type="ECO:0000313" key="8">
    <source>
        <dbReference type="Proteomes" id="UP000614424"/>
    </source>
</evidence>
<keyword evidence="3" id="KW-0378">Hydrolase</keyword>
<evidence type="ECO:0000256" key="4">
    <source>
        <dbReference type="ARBA" id="ARBA00022825"/>
    </source>
</evidence>
<feature type="transmembrane region" description="Helical" evidence="5">
    <location>
        <begin position="12"/>
        <end position="28"/>
    </location>
</feature>
<keyword evidence="2" id="KW-0645">Protease</keyword>
<keyword evidence="5" id="KW-1133">Transmembrane helix</keyword>
<dbReference type="InterPro" id="IPR001478">
    <property type="entry name" value="PDZ"/>
</dbReference>
<dbReference type="PRINTS" id="PR00834">
    <property type="entry name" value="PROTEASES2C"/>
</dbReference>
<dbReference type="InterPro" id="IPR009003">
    <property type="entry name" value="Peptidase_S1_PA"/>
</dbReference>
<evidence type="ECO:0000256" key="5">
    <source>
        <dbReference type="SAM" id="Phobius"/>
    </source>
</evidence>
<evidence type="ECO:0000259" key="6">
    <source>
        <dbReference type="PROSITE" id="PS50106"/>
    </source>
</evidence>
<dbReference type="FunFam" id="2.40.10.10:FF:000001">
    <property type="entry name" value="Periplasmic serine protease DegS"/>
    <property type="match status" value="1"/>
</dbReference>
<comment type="similarity">
    <text evidence="1">Belongs to the peptidase S1C family.</text>
</comment>
<comment type="caution">
    <text evidence="7">The sequence shown here is derived from an EMBL/GenBank/DDBJ whole genome shotgun (WGS) entry which is preliminary data.</text>
</comment>
<dbReference type="Pfam" id="PF13180">
    <property type="entry name" value="PDZ_2"/>
    <property type="match status" value="1"/>
</dbReference>
<dbReference type="SMART" id="SM00228">
    <property type="entry name" value="PDZ"/>
    <property type="match status" value="1"/>
</dbReference>
<dbReference type="Pfam" id="PF13365">
    <property type="entry name" value="Trypsin_2"/>
    <property type="match status" value="1"/>
</dbReference>
<evidence type="ECO:0000256" key="2">
    <source>
        <dbReference type="ARBA" id="ARBA00022670"/>
    </source>
</evidence>
<dbReference type="GO" id="GO:0006508">
    <property type="term" value="P:proteolysis"/>
    <property type="evidence" value="ECO:0007669"/>
    <property type="project" value="UniProtKB-KW"/>
</dbReference>
<dbReference type="PANTHER" id="PTHR43343">
    <property type="entry name" value="PEPTIDASE S12"/>
    <property type="match status" value="1"/>
</dbReference>
<evidence type="ECO:0000256" key="3">
    <source>
        <dbReference type="ARBA" id="ARBA00022801"/>
    </source>
</evidence>
<organism evidence="7 8">
    <name type="scientific">Candidatus Desulfobia pelagia</name>
    <dbReference type="NCBI Taxonomy" id="2841692"/>
    <lineage>
        <taxon>Bacteria</taxon>
        <taxon>Pseudomonadati</taxon>
        <taxon>Thermodesulfobacteriota</taxon>
        <taxon>Desulfobulbia</taxon>
        <taxon>Desulfobulbales</taxon>
        <taxon>Desulfobulbaceae</taxon>
        <taxon>Candidatus Desulfobia</taxon>
    </lineage>
</organism>
<accession>A0A8J6TAG2</accession>
<dbReference type="InterPro" id="IPR036034">
    <property type="entry name" value="PDZ_sf"/>
</dbReference>
<proteinExistence type="inferred from homology"/>
<dbReference type="InterPro" id="IPR043504">
    <property type="entry name" value="Peptidase_S1_PA_chymotrypsin"/>
</dbReference>
<keyword evidence="5" id="KW-0472">Membrane</keyword>
<dbReference type="PANTHER" id="PTHR43343:SF3">
    <property type="entry name" value="PROTEASE DO-LIKE 8, CHLOROPLASTIC"/>
    <property type="match status" value="1"/>
</dbReference>
<dbReference type="Proteomes" id="UP000614424">
    <property type="component" value="Unassembled WGS sequence"/>
</dbReference>
<dbReference type="PROSITE" id="PS50106">
    <property type="entry name" value="PDZ"/>
    <property type="match status" value="1"/>
</dbReference>
<gene>
    <name evidence="7" type="ORF">H8E41_00660</name>
</gene>
<dbReference type="Gene3D" id="2.40.10.10">
    <property type="entry name" value="Trypsin-like serine proteases"/>
    <property type="match status" value="2"/>
</dbReference>
<evidence type="ECO:0000313" key="7">
    <source>
        <dbReference type="EMBL" id="MBC8316384.1"/>
    </source>
</evidence>
<dbReference type="InterPro" id="IPR001940">
    <property type="entry name" value="Peptidase_S1C"/>
</dbReference>
<dbReference type="EMBL" id="JACNJZ010000029">
    <property type="protein sequence ID" value="MBC8316384.1"/>
    <property type="molecule type" value="Genomic_DNA"/>
</dbReference>
<dbReference type="SUPFAM" id="SSF50494">
    <property type="entry name" value="Trypsin-like serine proteases"/>
    <property type="match status" value="1"/>
</dbReference>
<dbReference type="Gene3D" id="2.30.42.10">
    <property type="match status" value="1"/>
</dbReference>